<dbReference type="AlphaFoldDB" id="A0A3D8JAC2"/>
<gene>
    <name evidence="8" type="ORF">CQA57_01545</name>
</gene>
<evidence type="ECO:0000256" key="1">
    <source>
        <dbReference type="ARBA" id="ARBA00022553"/>
    </source>
</evidence>
<proteinExistence type="predicted"/>
<dbReference type="Proteomes" id="UP000256695">
    <property type="component" value="Unassembled WGS sequence"/>
</dbReference>
<dbReference type="Gene3D" id="6.10.250.690">
    <property type="match status" value="1"/>
</dbReference>
<dbReference type="SUPFAM" id="SSF46894">
    <property type="entry name" value="C-terminal effector domain of the bipartite response regulators"/>
    <property type="match status" value="1"/>
</dbReference>
<evidence type="ECO:0000259" key="7">
    <source>
        <dbReference type="PROSITE" id="PS51755"/>
    </source>
</evidence>
<evidence type="ECO:0000256" key="3">
    <source>
        <dbReference type="ARBA" id="ARBA00023125"/>
    </source>
</evidence>
<dbReference type="Pfam" id="PF00072">
    <property type="entry name" value="Response_reg"/>
    <property type="match status" value="1"/>
</dbReference>
<keyword evidence="3 5" id="KW-0238">DNA-binding</keyword>
<feature type="domain" description="OmpR/PhoB-type" evidence="7">
    <location>
        <begin position="125"/>
        <end position="221"/>
    </location>
</feature>
<dbReference type="Gene3D" id="3.40.50.2300">
    <property type="match status" value="1"/>
</dbReference>
<evidence type="ECO:0000313" key="8">
    <source>
        <dbReference type="EMBL" id="RDU74419.1"/>
    </source>
</evidence>
<dbReference type="CDD" id="cd00383">
    <property type="entry name" value="trans_reg_C"/>
    <property type="match status" value="1"/>
</dbReference>
<dbReference type="InterPro" id="IPR001867">
    <property type="entry name" value="OmpR/PhoB-type_DNA-bd"/>
</dbReference>
<feature type="domain" description="Response regulatory" evidence="6">
    <location>
        <begin position="1"/>
        <end position="117"/>
    </location>
</feature>
<dbReference type="RefSeq" id="WP_115578474.1">
    <property type="nucleotide sequence ID" value="NZ_NXLX01000002.1"/>
</dbReference>
<organism evidence="8 9">
    <name type="scientific">Helicobacter anseris</name>
    <dbReference type="NCBI Taxonomy" id="375926"/>
    <lineage>
        <taxon>Bacteria</taxon>
        <taxon>Pseudomonadati</taxon>
        <taxon>Campylobacterota</taxon>
        <taxon>Epsilonproteobacteria</taxon>
        <taxon>Campylobacterales</taxon>
        <taxon>Helicobacteraceae</taxon>
        <taxon>Helicobacter</taxon>
    </lineage>
</organism>
<dbReference type="GO" id="GO:0032993">
    <property type="term" value="C:protein-DNA complex"/>
    <property type="evidence" value="ECO:0007669"/>
    <property type="project" value="TreeGrafter"/>
</dbReference>
<dbReference type="GO" id="GO:0006355">
    <property type="term" value="P:regulation of DNA-templated transcription"/>
    <property type="evidence" value="ECO:0007669"/>
    <property type="project" value="InterPro"/>
</dbReference>
<dbReference type="PANTHER" id="PTHR48111">
    <property type="entry name" value="REGULATOR OF RPOS"/>
    <property type="match status" value="1"/>
</dbReference>
<dbReference type="PROSITE" id="PS50110">
    <property type="entry name" value="RESPONSE_REGULATORY"/>
    <property type="match status" value="1"/>
</dbReference>
<dbReference type="InterPro" id="IPR039420">
    <property type="entry name" value="WalR-like"/>
</dbReference>
<feature type="modified residue" description="4-aspartylphosphate" evidence="4">
    <location>
        <position position="50"/>
    </location>
</feature>
<dbReference type="OrthoDB" id="368799at2"/>
<dbReference type="Gene3D" id="1.10.10.10">
    <property type="entry name" value="Winged helix-like DNA-binding domain superfamily/Winged helix DNA-binding domain"/>
    <property type="match status" value="1"/>
</dbReference>
<evidence type="ECO:0000256" key="5">
    <source>
        <dbReference type="PROSITE-ProRule" id="PRU01091"/>
    </source>
</evidence>
<dbReference type="SUPFAM" id="SSF52172">
    <property type="entry name" value="CheY-like"/>
    <property type="match status" value="1"/>
</dbReference>
<keyword evidence="2" id="KW-0902">Two-component regulatory system</keyword>
<dbReference type="InterPro" id="IPR016032">
    <property type="entry name" value="Sig_transdc_resp-reg_C-effctor"/>
</dbReference>
<reference evidence="8 9" key="1">
    <citation type="submission" date="2018-04" db="EMBL/GenBank/DDBJ databases">
        <title>Novel Campyloabacter and Helicobacter Species and Strains.</title>
        <authorList>
            <person name="Mannion A.J."/>
            <person name="Shen Z."/>
            <person name="Fox J.G."/>
        </authorList>
    </citation>
    <scope>NUCLEOTIDE SEQUENCE [LARGE SCALE GENOMIC DNA]</scope>
    <source>
        <strain evidence="8 9">MIT 04-9362</strain>
    </source>
</reference>
<dbReference type="InterPro" id="IPR001789">
    <property type="entry name" value="Sig_transdc_resp-reg_receiver"/>
</dbReference>
<accession>A0A3D8JAC2</accession>
<keyword evidence="1 4" id="KW-0597">Phosphoprotein</keyword>
<dbReference type="GO" id="GO:0000156">
    <property type="term" value="F:phosphorelay response regulator activity"/>
    <property type="evidence" value="ECO:0007669"/>
    <property type="project" value="TreeGrafter"/>
</dbReference>
<dbReference type="EMBL" id="NXLX01000002">
    <property type="protein sequence ID" value="RDU74419.1"/>
    <property type="molecule type" value="Genomic_DNA"/>
</dbReference>
<evidence type="ECO:0000259" key="6">
    <source>
        <dbReference type="PROSITE" id="PS50110"/>
    </source>
</evidence>
<keyword evidence="9" id="KW-1185">Reference proteome</keyword>
<dbReference type="PROSITE" id="PS51755">
    <property type="entry name" value="OMPR_PHOB"/>
    <property type="match status" value="1"/>
</dbReference>
<dbReference type="GO" id="GO:0005829">
    <property type="term" value="C:cytosol"/>
    <property type="evidence" value="ECO:0007669"/>
    <property type="project" value="TreeGrafter"/>
</dbReference>
<dbReference type="SMART" id="SM00448">
    <property type="entry name" value="REC"/>
    <property type="match status" value="1"/>
</dbReference>
<evidence type="ECO:0000256" key="2">
    <source>
        <dbReference type="ARBA" id="ARBA00023012"/>
    </source>
</evidence>
<dbReference type="InterPro" id="IPR011006">
    <property type="entry name" value="CheY-like_superfamily"/>
</dbReference>
<sequence>MIYILEDDENIRELIVYSLQTQNFSSKAFGLAQDFFCTLKKELPSLIILDIMLPDQDGLSVLKHLKDKANTKHIPIILLTAKDSEFDKVKGLDMGADDYIAKPFGVVELVARIKAVLRRVQNQTKEVFRIQGFYLNHKEHIIRIDNKNIDLTLKEYKLLFLLLNHPNIVFTREQIGIEVWGDDFVSIGRSIDMHIKTLRQKLGEYGKMITTIRGIGYKLELQSFEK</sequence>
<comment type="caution">
    <text evidence="8">The sequence shown here is derived from an EMBL/GenBank/DDBJ whole genome shotgun (WGS) entry which is preliminary data.</text>
</comment>
<dbReference type="SMART" id="SM00862">
    <property type="entry name" value="Trans_reg_C"/>
    <property type="match status" value="1"/>
</dbReference>
<dbReference type="Pfam" id="PF00486">
    <property type="entry name" value="Trans_reg_C"/>
    <property type="match status" value="1"/>
</dbReference>
<name>A0A3D8JAC2_9HELI</name>
<feature type="DNA-binding region" description="OmpR/PhoB-type" evidence="5">
    <location>
        <begin position="125"/>
        <end position="221"/>
    </location>
</feature>
<evidence type="ECO:0000256" key="4">
    <source>
        <dbReference type="PROSITE-ProRule" id="PRU00169"/>
    </source>
</evidence>
<dbReference type="GO" id="GO:0000976">
    <property type="term" value="F:transcription cis-regulatory region binding"/>
    <property type="evidence" value="ECO:0007669"/>
    <property type="project" value="TreeGrafter"/>
</dbReference>
<dbReference type="InterPro" id="IPR036388">
    <property type="entry name" value="WH-like_DNA-bd_sf"/>
</dbReference>
<protein>
    <submittedName>
        <fullName evidence="8">DNA-binding response regulator</fullName>
    </submittedName>
</protein>
<dbReference type="PANTHER" id="PTHR48111:SF40">
    <property type="entry name" value="PHOSPHATE REGULON TRANSCRIPTIONAL REGULATORY PROTEIN PHOB"/>
    <property type="match status" value="1"/>
</dbReference>
<evidence type="ECO:0000313" key="9">
    <source>
        <dbReference type="Proteomes" id="UP000256695"/>
    </source>
</evidence>